<dbReference type="RefSeq" id="WP_251838799.1">
    <property type="nucleotide sequence ID" value="NZ_JACSPO010000001.1"/>
</dbReference>
<dbReference type="InterPro" id="IPR027843">
    <property type="entry name" value="DUF4440"/>
</dbReference>
<evidence type="ECO:0000313" key="3">
    <source>
        <dbReference type="Proteomes" id="UP000661894"/>
    </source>
</evidence>
<dbReference type="Proteomes" id="UP000661894">
    <property type="component" value="Unassembled WGS sequence"/>
</dbReference>
<keyword evidence="3" id="KW-1185">Reference proteome</keyword>
<evidence type="ECO:0000259" key="1">
    <source>
        <dbReference type="Pfam" id="PF14534"/>
    </source>
</evidence>
<accession>A0ABR8Z0A0</accession>
<dbReference type="InterPro" id="IPR032710">
    <property type="entry name" value="NTF2-like_dom_sf"/>
</dbReference>
<comment type="caution">
    <text evidence="2">The sequence shown here is derived from an EMBL/GenBank/DDBJ whole genome shotgun (WGS) entry which is preliminary data.</text>
</comment>
<dbReference type="Gene3D" id="3.10.450.50">
    <property type="match status" value="1"/>
</dbReference>
<organism evidence="2 3">
    <name type="scientific">Oceanitalea stevensii</name>
    <dbReference type="NCBI Taxonomy" id="2763072"/>
    <lineage>
        <taxon>Bacteria</taxon>
        <taxon>Bacillati</taxon>
        <taxon>Actinomycetota</taxon>
        <taxon>Actinomycetes</taxon>
        <taxon>Micrococcales</taxon>
        <taxon>Bogoriellaceae</taxon>
        <taxon>Georgenia</taxon>
    </lineage>
</organism>
<name>A0ABR8Z0A0_9MICO</name>
<gene>
    <name evidence="2" type="ORF">H9624_05285</name>
</gene>
<sequence length="117" mass="12505">MTGPADLERLGWQALSTSPASAVAFYDDVLDDDVRMLFPGGLLLAGREQVLATMGGPSWDAHRLTGLDVLEPAADVAVVSYGVEAERAGKPYSALVASVYVRRAGGWRLVSHQHTPR</sequence>
<feature type="domain" description="DUF4440" evidence="1">
    <location>
        <begin position="21"/>
        <end position="109"/>
    </location>
</feature>
<dbReference type="SUPFAM" id="SSF54427">
    <property type="entry name" value="NTF2-like"/>
    <property type="match status" value="1"/>
</dbReference>
<protein>
    <submittedName>
        <fullName evidence="2">Nuclear transport factor 2 family protein</fullName>
    </submittedName>
</protein>
<reference evidence="2 3" key="1">
    <citation type="submission" date="2020-08" db="EMBL/GenBank/DDBJ databases">
        <title>A Genomic Blueprint of the Chicken Gut Microbiome.</title>
        <authorList>
            <person name="Gilroy R."/>
            <person name="Ravi A."/>
            <person name="Getino M."/>
            <person name="Pursley I."/>
            <person name="Horton D.L."/>
            <person name="Alikhan N.-F."/>
            <person name="Baker D."/>
            <person name="Gharbi K."/>
            <person name="Hall N."/>
            <person name="Watson M."/>
            <person name="Adriaenssens E.M."/>
            <person name="Foster-Nyarko E."/>
            <person name="Jarju S."/>
            <person name="Secka A."/>
            <person name="Antonio M."/>
            <person name="Oren A."/>
            <person name="Chaudhuri R."/>
            <person name="La Ragione R.M."/>
            <person name="Hildebrand F."/>
            <person name="Pallen M.J."/>
        </authorList>
    </citation>
    <scope>NUCLEOTIDE SEQUENCE [LARGE SCALE GENOMIC DNA]</scope>
    <source>
        <strain evidence="2 3">Sa1BUA1</strain>
    </source>
</reference>
<evidence type="ECO:0000313" key="2">
    <source>
        <dbReference type="EMBL" id="MBD8061735.1"/>
    </source>
</evidence>
<dbReference type="Pfam" id="PF14534">
    <property type="entry name" value="DUF4440"/>
    <property type="match status" value="1"/>
</dbReference>
<proteinExistence type="predicted"/>
<dbReference type="EMBL" id="JACSPO010000001">
    <property type="protein sequence ID" value="MBD8061735.1"/>
    <property type="molecule type" value="Genomic_DNA"/>
</dbReference>